<evidence type="ECO:0000256" key="1">
    <source>
        <dbReference type="ARBA" id="ARBA00006987"/>
    </source>
</evidence>
<feature type="signal peptide" evidence="2">
    <location>
        <begin position="1"/>
        <end position="28"/>
    </location>
</feature>
<organism evidence="3 4">
    <name type="scientific">Reyranella humidisoli</name>
    <dbReference type="NCBI Taxonomy" id="2849149"/>
    <lineage>
        <taxon>Bacteria</taxon>
        <taxon>Pseudomonadati</taxon>
        <taxon>Pseudomonadota</taxon>
        <taxon>Alphaproteobacteria</taxon>
        <taxon>Hyphomicrobiales</taxon>
        <taxon>Reyranellaceae</taxon>
        <taxon>Reyranella</taxon>
    </lineage>
</organism>
<dbReference type="PANTHER" id="PTHR42928">
    <property type="entry name" value="TRICARBOXYLATE-BINDING PROTEIN"/>
    <property type="match status" value="1"/>
</dbReference>
<dbReference type="PANTHER" id="PTHR42928:SF5">
    <property type="entry name" value="BLR1237 PROTEIN"/>
    <property type="match status" value="1"/>
</dbReference>
<feature type="chain" id="PRO_5045600267" evidence="2">
    <location>
        <begin position="29"/>
        <end position="329"/>
    </location>
</feature>
<dbReference type="CDD" id="cd07012">
    <property type="entry name" value="PBP2_Bug_TTT"/>
    <property type="match status" value="1"/>
</dbReference>
<dbReference type="PIRSF" id="PIRSF017082">
    <property type="entry name" value="YflP"/>
    <property type="match status" value="1"/>
</dbReference>
<evidence type="ECO:0000313" key="4">
    <source>
        <dbReference type="Proteomes" id="UP000727907"/>
    </source>
</evidence>
<dbReference type="Proteomes" id="UP000727907">
    <property type="component" value="Unassembled WGS sequence"/>
</dbReference>
<dbReference type="RefSeq" id="WP_216957283.1">
    <property type="nucleotide sequence ID" value="NZ_JAHOPB010000001.1"/>
</dbReference>
<dbReference type="EMBL" id="JAHOPB010000001">
    <property type="protein sequence ID" value="MBU8873015.1"/>
    <property type="molecule type" value="Genomic_DNA"/>
</dbReference>
<accession>A0ABS6IIE1</accession>
<protein>
    <submittedName>
        <fullName evidence="3">Tripartite tricarboxylate transporter substrate binding protein</fullName>
    </submittedName>
</protein>
<comment type="caution">
    <text evidence="3">The sequence shown here is derived from an EMBL/GenBank/DDBJ whole genome shotgun (WGS) entry which is preliminary data.</text>
</comment>
<proteinExistence type="inferred from homology"/>
<evidence type="ECO:0000313" key="3">
    <source>
        <dbReference type="EMBL" id="MBU8873015.1"/>
    </source>
</evidence>
<comment type="similarity">
    <text evidence="1">Belongs to the UPF0065 (bug) family.</text>
</comment>
<name>A0ABS6IIE1_9HYPH</name>
<sequence length="329" mass="34871">MAHRVTRRNLLATTAGGLLATAVPLAGANAQDAWPNKPIKVIMPFGAGGSMDVLSRLLAPIVSESLGQQVVVENRPGATGTVAMAAVAAAPADGYTLMFTGSSYSIIALLMPNLPFKMDAFTPLSRLTVGPTLMAVPAQLGIKTMAEFVAAAKKQPGKWSYGSSGIGTSVHLGGELFKMAAGVDLAHVPYRATPAIVADLLENRLQMSVLGVADCRQYVASGQLRALAVSYTERMPEFPDVPTFAEVGYPNVRASNDFGISIRADTPAPIKARLEEAYRSAVRRPEIVQRLKDFGLIVVATSSADFTRVLAEDAARYSEVIRVANVKLE</sequence>
<reference evidence="3 4" key="1">
    <citation type="submission" date="2021-06" db="EMBL/GenBank/DDBJ databases">
        <authorList>
            <person name="Lee D.H."/>
        </authorList>
    </citation>
    <scope>NUCLEOTIDE SEQUENCE [LARGE SCALE GENOMIC DNA]</scope>
    <source>
        <strain evidence="3 4">MMS21-HV4-11</strain>
    </source>
</reference>
<evidence type="ECO:0000256" key="2">
    <source>
        <dbReference type="SAM" id="SignalP"/>
    </source>
</evidence>
<dbReference type="InterPro" id="IPR006311">
    <property type="entry name" value="TAT_signal"/>
</dbReference>
<dbReference type="Pfam" id="PF03401">
    <property type="entry name" value="TctC"/>
    <property type="match status" value="1"/>
</dbReference>
<dbReference type="InterPro" id="IPR005064">
    <property type="entry name" value="BUG"/>
</dbReference>
<dbReference type="PROSITE" id="PS51318">
    <property type="entry name" value="TAT"/>
    <property type="match status" value="1"/>
</dbReference>
<gene>
    <name evidence="3" type="ORF">KQ910_04540</name>
</gene>
<keyword evidence="4" id="KW-1185">Reference proteome</keyword>
<keyword evidence="2" id="KW-0732">Signal</keyword>